<dbReference type="Gene3D" id="3.40.50.1820">
    <property type="entry name" value="alpha/beta hydrolase"/>
    <property type="match status" value="1"/>
</dbReference>
<evidence type="ECO:0000256" key="2">
    <source>
        <dbReference type="SAM" id="SignalP"/>
    </source>
</evidence>
<feature type="domain" description="BD-FAE-like" evidence="3">
    <location>
        <begin position="91"/>
        <end position="280"/>
    </location>
</feature>
<evidence type="ECO:0000313" key="4">
    <source>
        <dbReference type="EMBL" id="MBI1686700.1"/>
    </source>
</evidence>
<dbReference type="PANTHER" id="PTHR48081">
    <property type="entry name" value="AB HYDROLASE SUPERFAMILY PROTEIN C4A8.06C"/>
    <property type="match status" value="1"/>
</dbReference>
<dbReference type="PROSITE" id="PS51318">
    <property type="entry name" value="TAT"/>
    <property type="match status" value="1"/>
</dbReference>
<dbReference type="RefSeq" id="WP_198578583.1">
    <property type="nucleotide sequence ID" value="NZ_JADWOX010000025.1"/>
</dbReference>
<dbReference type="SUPFAM" id="SSF53474">
    <property type="entry name" value="alpha/beta-Hydrolases"/>
    <property type="match status" value="1"/>
</dbReference>
<dbReference type="InterPro" id="IPR006311">
    <property type="entry name" value="TAT_signal"/>
</dbReference>
<accession>A0ABS0T6I0</accession>
<dbReference type="EMBL" id="JADWOX010000025">
    <property type="protein sequence ID" value="MBI1686700.1"/>
    <property type="molecule type" value="Genomic_DNA"/>
</dbReference>
<keyword evidence="5" id="KW-1185">Reference proteome</keyword>
<organism evidence="4 5">
    <name type="scientific">Caulobacter hibisci</name>
    <dbReference type="NCBI Taxonomy" id="2035993"/>
    <lineage>
        <taxon>Bacteria</taxon>
        <taxon>Pseudomonadati</taxon>
        <taxon>Pseudomonadota</taxon>
        <taxon>Alphaproteobacteria</taxon>
        <taxon>Caulobacterales</taxon>
        <taxon>Caulobacteraceae</taxon>
        <taxon>Caulobacter</taxon>
    </lineage>
</organism>
<dbReference type="GO" id="GO:0016787">
    <property type="term" value="F:hydrolase activity"/>
    <property type="evidence" value="ECO:0007669"/>
    <property type="project" value="UniProtKB-KW"/>
</dbReference>
<dbReference type="Pfam" id="PF20434">
    <property type="entry name" value="BD-FAE"/>
    <property type="match status" value="1"/>
</dbReference>
<dbReference type="PANTHER" id="PTHR48081:SF6">
    <property type="entry name" value="PEPTIDASE S9 PROLYL OLIGOPEPTIDASE CATALYTIC DOMAIN-CONTAINING PROTEIN"/>
    <property type="match status" value="1"/>
</dbReference>
<evidence type="ECO:0000313" key="5">
    <source>
        <dbReference type="Proteomes" id="UP000639859"/>
    </source>
</evidence>
<dbReference type="InterPro" id="IPR050300">
    <property type="entry name" value="GDXG_lipolytic_enzyme"/>
</dbReference>
<name>A0ABS0T6I0_9CAUL</name>
<dbReference type="InterPro" id="IPR029058">
    <property type="entry name" value="AB_hydrolase_fold"/>
</dbReference>
<comment type="caution">
    <text evidence="4">The sequence shown here is derived from an EMBL/GenBank/DDBJ whole genome shotgun (WGS) entry which is preliminary data.</text>
</comment>
<sequence length="326" mass="34434">MIDRRSLLALAGATAASPALAQETAKPEASKPAASLLEIQPIWPGKAPGGEKVTAKEQVILRTPGGDPNDTAFLHITDPVLMMRRPKTPNGAAILMIPGGGYVRVAVSKAGGAIDQWIADQGVTAFVMTYRLPADGWAAGPEVALQDAQRAIRIIRSRAGELGLDPERVGVMGFSAGGHLAGRLSTQFKRQTYAPIDAIDTLSTRPSVAGLFYPVVTMQPPFAHGGSLKELLGADASEVRRKAISLELDVPADTPPTFIATAADDKVVPADNSLLLYSALRKAGVPSELHMFEKGGHGFGLTGPKGLDMSWPQLLPPFLRRHGLYA</sequence>
<proteinExistence type="predicted"/>
<keyword evidence="1 4" id="KW-0378">Hydrolase</keyword>
<evidence type="ECO:0000259" key="3">
    <source>
        <dbReference type="Pfam" id="PF20434"/>
    </source>
</evidence>
<reference evidence="4 5" key="1">
    <citation type="submission" date="2020-11" db="EMBL/GenBank/DDBJ databases">
        <title>genome sequence of strain KACC 18849.</title>
        <authorList>
            <person name="Gao J."/>
            <person name="Zhang X."/>
        </authorList>
    </citation>
    <scope>NUCLEOTIDE SEQUENCE [LARGE SCALE GENOMIC DNA]</scope>
    <source>
        <strain evidence="4 5">KACC 18849</strain>
    </source>
</reference>
<dbReference type="Proteomes" id="UP000639859">
    <property type="component" value="Unassembled WGS sequence"/>
</dbReference>
<evidence type="ECO:0000256" key="1">
    <source>
        <dbReference type="ARBA" id="ARBA00022801"/>
    </source>
</evidence>
<feature type="signal peptide" evidence="2">
    <location>
        <begin position="1"/>
        <end position="21"/>
    </location>
</feature>
<protein>
    <submittedName>
        <fullName evidence="4">Alpha/beta hydrolase</fullName>
    </submittedName>
</protein>
<dbReference type="InterPro" id="IPR049492">
    <property type="entry name" value="BD-FAE-like_dom"/>
</dbReference>
<feature type="chain" id="PRO_5045991104" evidence="2">
    <location>
        <begin position="22"/>
        <end position="326"/>
    </location>
</feature>
<gene>
    <name evidence="4" type="ORF">I4Q42_23775</name>
</gene>
<keyword evidence="2" id="KW-0732">Signal</keyword>